<name>A0ABQ7Q3H1_PLUXY</name>
<evidence type="ECO:0000256" key="2">
    <source>
        <dbReference type="ARBA" id="ARBA00007168"/>
    </source>
</evidence>
<protein>
    <recommendedName>
        <fullName evidence="6">Choline transporter-like protein</fullName>
    </recommendedName>
</protein>
<dbReference type="EMBL" id="JAHIBW010000022">
    <property type="protein sequence ID" value="KAG7299785.1"/>
    <property type="molecule type" value="Genomic_DNA"/>
</dbReference>
<sequence length="143" mass="15572">MTAVRFKAVNLTGAVRFDSALTNHSSTISTSLGVTLTLFPGKCIVTAVTGIVGLLLLKRNSDLHFYAAPTLVICIYSFFIAHCMLSLYEMVVDTLFLCVCEDRNMNSEDGAWKNSRLAGLGSARPSPDDTADGNELNELQDKY</sequence>
<evidence type="ECO:0000256" key="7">
    <source>
        <dbReference type="SAM" id="MobiDB-lite"/>
    </source>
</evidence>
<comment type="caution">
    <text evidence="6">Lacks conserved residue(s) required for the propagation of feature annotation.</text>
</comment>
<comment type="function">
    <text evidence="6">Choline transporter.</text>
</comment>
<reference evidence="8 9" key="1">
    <citation type="submission" date="2021-06" db="EMBL/GenBank/DDBJ databases">
        <title>A haploid diamondback moth (Plutella xylostella L.) genome assembly resolves 31 chromosomes and identifies a diamide resistance mutation.</title>
        <authorList>
            <person name="Ward C.M."/>
            <person name="Perry K.D."/>
            <person name="Baker G."/>
            <person name="Powis K."/>
            <person name="Heckel D.G."/>
            <person name="Baxter S.W."/>
        </authorList>
    </citation>
    <scope>NUCLEOTIDE SEQUENCE [LARGE SCALE GENOMIC DNA]</scope>
    <source>
        <strain evidence="8 9">LV</strain>
        <tissue evidence="8">Single pupa</tissue>
    </source>
</reference>
<evidence type="ECO:0000256" key="1">
    <source>
        <dbReference type="ARBA" id="ARBA00004141"/>
    </source>
</evidence>
<evidence type="ECO:0000256" key="5">
    <source>
        <dbReference type="ARBA" id="ARBA00023136"/>
    </source>
</evidence>
<dbReference type="Proteomes" id="UP000823941">
    <property type="component" value="Chromosome 22"/>
</dbReference>
<accession>A0ABQ7Q3H1</accession>
<evidence type="ECO:0000313" key="8">
    <source>
        <dbReference type="EMBL" id="KAG7299785.1"/>
    </source>
</evidence>
<keyword evidence="9" id="KW-1185">Reference proteome</keyword>
<comment type="caution">
    <text evidence="8">The sequence shown here is derived from an EMBL/GenBank/DDBJ whole genome shotgun (WGS) entry which is preliminary data.</text>
</comment>
<keyword evidence="4 6" id="KW-1133">Transmembrane helix</keyword>
<organism evidence="8 9">
    <name type="scientific">Plutella xylostella</name>
    <name type="common">Diamondback moth</name>
    <name type="synonym">Plutella maculipennis</name>
    <dbReference type="NCBI Taxonomy" id="51655"/>
    <lineage>
        <taxon>Eukaryota</taxon>
        <taxon>Metazoa</taxon>
        <taxon>Ecdysozoa</taxon>
        <taxon>Arthropoda</taxon>
        <taxon>Hexapoda</taxon>
        <taxon>Insecta</taxon>
        <taxon>Pterygota</taxon>
        <taxon>Neoptera</taxon>
        <taxon>Endopterygota</taxon>
        <taxon>Lepidoptera</taxon>
        <taxon>Glossata</taxon>
        <taxon>Ditrysia</taxon>
        <taxon>Yponomeutoidea</taxon>
        <taxon>Plutellidae</taxon>
        <taxon>Plutella</taxon>
    </lineage>
</organism>
<dbReference type="InterPro" id="IPR007603">
    <property type="entry name" value="Choline_transptr-like"/>
</dbReference>
<gene>
    <name evidence="8" type="ORF">JYU34_016794</name>
</gene>
<keyword evidence="5 6" id="KW-0472">Membrane</keyword>
<feature type="region of interest" description="Disordered" evidence="7">
    <location>
        <begin position="118"/>
        <end position="143"/>
    </location>
</feature>
<comment type="subcellular location">
    <subcellularLocation>
        <location evidence="6">Cell membrane</location>
        <topology evidence="6">Multi-pass membrane protein</topology>
    </subcellularLocation>
    <subcellularLocation>
        <location evidence="1">Membrane</location>
        <topology evidence="1">Multi-pass membrane protein</topology>
    </subcellularLocation>
</comment>
<evidence type="ECO:0000313" key="9">
    <source>
        <dbReference type="Proteomes" id="UP000823941"/>
    </source>
</evidence>
<keyword evidence="3 6" id="KW-0812">Transmembrane</keyword>
<feature type="transmembrane region" description="Helical" evidence="6">
    <location>
        <begin position="39"/>
        <end position="57"/>
    </location>
</feature>
<comment type="similarity">
    <text evidence="2 6">Belongs to the CTL (choline transporter-like) family.</text>
</comment>
<dbReference type="Pfam" id="PF04515">
    <property type="entry name" value="Choline_transpo"/>
    <property type="match status" value="1"/>
</dbReference>
<dbReference type="PANTHER" id="PTHR12385:SF12">
    <property type="entry name" value="CHOLINE TRANSPORTER-LIKE PROTEIN"/>
    <property type="match status" value="1"/>
</dbReference>
<feature type="transmembrane region" description="Helical" evidence="6">
    <location>
        <begin position="64"/>
        <end position="88"/>
    </location>
</feature>
<dbReference type="PANTHER" id="PTHR12385">
    <property type="entry name" value="CHOLINE TRANSPORTER-LIKE (SLC FAMILY 44)"/>
    <property type="match status" value="1"/>
</dbReference>
<evidence type="ECO:0000256" key="4">
    <source>
        <dbReference type="ARBA" id="ARBA00022989"/>
    </source>
</evidence>
<evidence type="ECO:0000256" key="6">
    <source>
        <dbReference type="RuleBase" id="RU368066"/>
    </source>
</evidence>
<evidence type="ECO:0000256" key="3">
    <source>
        <dbReference type="ARBA" id="ARBA00022692"/>
    </source>
</evidence>
<proteinExistence type="inferred from homology"/>